<evidence type="ECO:0000313" key="1">
    <source>
        <dbReference type="EMBL" id="MBM7803022.1"/>
    </source>
</evidence>
<evidence type="ECO:0000313" key="2">
    <source>
        <dbReference type="Proteomes" id="UP000746584"/>
    </source>
</evidence>
<organism evidence="1 2">
    <name type="scientific">Curtobacterium luteum</name>
    <dbReference type="NCBI Taxonomy" id="33881"/>
    <lineage>
        <taxon>Bacteria</taxon>
        <taxon>Bacillati</taxon>
        <taxon>Actinomycetota</taxon>
        <taxon>Actinomycetes</taxon>
        <taxon>Micrococcales</taxon>
        <taxon>Microbacteriaceae</taxon>
        <taxon>Curtobacterium</taxon>
    </lineage>
</organism>
<gene>
    <name evidence="1" type="ORF">JOE58_002273</name>
</gene>
<dbReference type="Proteomes" id="UP000746584">
    <property type="component" value="Unassembled WGS sequence"/>
</dbReference>
<protein>
    <recommendedName>
        <fullName evidence="3">Alpha/beta hydrolase</fullName>
    </recommendedName>
</protein>
<sequence>MQRLYAARATRSVDVPTGHHPFVARPDLVAEQVLALR</sequence>
<evidence type="ECO:0008006" key="3">
    <source>
        <dbReference type="Google" id="ProtNLM"/>
    </source>
</evidence>
<comment type="caution">
    <text evidence="1">The sequence shown here is derived from an EMBL/GenBank/DDBJ whole genome shotgun (WGS) entry which is preliminary data.</text>
</comment>
<proteinExistence type="predicted"/>
<reference evidence="1 2" key="1">
    <citation type="submission" date="2021-01" db="EMBL/GenBank/DDBJ databases">
        <title>Sequencing the genomes of 1000 actinobacteria strains.</title>
        <authorList>
            <person name="Klenk H.-P."/>
        </authorList>
    </citation>
    <scope>NUCLEOTIDE SEQUENCE [LARGE SCALE GENOMIC DNA]</scope>
    <source>
        <strain evidence="1 2">DSM 20542</strain>
    </source>
</reference>
<accession>A0ABS2RWH2</accession>
<keyword evidence="2" id="KW-1185">Reference proteome</keyword>
<dbReference type="EMBL" id="JAFBCG010000001">
    <property type="protein sequence ID" value="MBM7803022.1"/>
    <property type="molecule type" value="Genomic_DNA"/>
</dbReference>
<name>A0ABS2RWH2_9MICO</name>